<dbReference type="EMBL" id="JALBUF010000008">
    <property type="protein sequence ID" value="MCI0184088.1"/>
    <property type="molecule type" value="Genomic_DNA"/>
</dbReference>
<dbReference type="PANTHER" id="PTHR43317">
    <property type="entry name" value="THERMOSPERMINE SYNTHASE ACAULIS5"/>
    <property type="match status" value="1"/>
</dbReference>
<name>A0A9X2ACF3_9BACL</name>
<dbReference type="NCBIfam" id="NF037959">
    <property type="entry name" value="MFS_SpdSyn"/>
    <property type="match status" value="1"/>
</dbReference>
<accession>A0A9X2ACF3</accession>
<evidence type="ECO:0000256" key="1">
    <source>
        <dbReference type="ARBA" id="ARBA00023115"/>
    </source>
</evidence>
<dbReference type="Proteomes" id="UP001139263">
    <property type="component" value="Unassembled WGS sequence"/>
</dbReference>
<comment type="caution">
    <text evidence="2">The sequence shown here is derived from an EMBL/GenBank/DDBJ whole genome shotgun (WGS) entry which is preliminary data.</text>
</comment>
<keyword evidence="3" id="KW-1185">Reference proteome</keyword>
<sequence length="260" mass="30039">MTIIYKANSIYQAIQVGERSGVRYMRFGEEGSGWQGALAIEQPERLYFPYQQAFALHVAWLPTVQNFLAIGVGTGTAIRHIHRRHREAHVTGIDLDEQVIEVAARFFGLPTDQRCRYFAEDGLKYLDRIDDVFDLIFIDVFFHEQTPTSFFSEAFIDKIRRHLAPEGIVAMNVIMTTAGPKQHHFWNLYTLLAQIIGPTYYVALGPLPFISQNIILFAHNQTETSLLLTDLRKNCMREIDKGKRYFAPYAKILPWRLKQK</sequence>
<evidence type="ECO:0000313" key="2">
    <source>
        <dbReference type="EMBL" id="MCI0184088.1"/>
    </source>
</evidence>
<keyword evidence="1" id="KW-0620">Polyamine biosynthesis</keyword>
<dbReference type="Gene3D" id="3.40.50.150">
    <property type="entry name" value="Vaccinia Virus protein VP39"/>
    <property type="match status" value="1"/>
</dbReference>
<dbReference type="SUPFAM" id="SSF53335">
    <property type="entry name" value="S-adenosyl-L-methionine-dependent methyltransferases"/>
    <property type="match status" value="1"/>
</dbReference>
<keyword evidence="2" id="KW-0808">Transferase</keyword>
<dbReference type="RefSeq" id="WP_241715329.1">
    <property type="nucleotide sequence ID" value="NZ_JALBUF010000008.1"/>
</dbReference>
<dbReference type="Pfam" id="PF01564">
    <property type="entry name" value="Spermine_synth"/>
    <property type="match status" value="1"/>
</dbReference>
<dbReference type="PANTHER" id="PTHR43317:SF1">
    <property type="entry name" value="THERMOSPERMINE SYNTHASE ACAULIS5"/>
    <property type="match status" value="1"/>
</dbReference>
<proteinExistence type="predicted"/>
<dbReference type="CDD" id="cd02440">
    <property type="entry name" value="AdoMet_MTases"/>
    <property type="match status" value="1"/>
</dbReference>
<reference evidence="2" key="1">
    <citation type="submission" date="2022-03" db="EMBL/GenBank/DDBJ databases">
        <title>Draft Genome Sequence of Firmicute Strain S0AB, a Heterotrophic Iron/Sulfur-Oxidizing Extreme Acidophile.</title>
        <authorList>
            <person name="Vergara E."/>
            <person name="Pakostova E."/>
            <person name="Johnson D.B."/>
            <person name="Holmes D.S."/>
        </authorList>
    </citation>
    <scope>NUCLEOTIDE SEQUENCE</scope>
    <source>
        <strain evidence="2">S0AB</strain>
    </source>
</reference>
<evidence type="ECO:0000313" key="3">
    <source>
        <dbReference type="Proteomes" id="UP001139263"/>
    </source>
</evidence>
<gene>
    <name evidence="2" type="primary">speE_2</name>
    <name evidence="2" type="ORF">MM817_02383</name>
</gene>
<dbReference type="AlphaFoldDB" id="A0A9X2ACF3"/>
<dbReference type="InterPro" id="IPR029063">
    <property type="entry name" value="SAM-dependent_MTases_sf"/>
</dbReference>
<protein>
    <submittedName>
        <fullName evidence="2">Polyamine aminopropyltransferase</fullName>
        <ecNumber evidence="2">2.5.1.16</ecNumber>
    </submittedName>
</protein>
<dbReference type="GO" id="GO:0004766">
    <property type="term" value="F:spermidine synthase activity"/>
    <property type="evidence" value="ECO:0007669"/>
    <property type="project" value="UniProtKB-EC"/>
</dbReference>
<organism evidence="2 3">
    <name type="scientific">Sulfoacidibacillus ferrooxidans</name>
    <dbReference type="NCBI Taxonomy" id="2005001"/>
    <lineage>
        <taxon>Bacteria</taxon>
        <taxon>Bacillati</taxon>
        <taxon>Bacillota</taxon>
        <taxon>Bacilli</taxon>
        <taxon>Bacillales</taxon>
        <taxon>Alicyclobacillaceae</taxon>
        <taxon>Sulfoacidibacillus</taxon>
    </lineage>
</organism>
<dbReference type="EC" id="2.5.1.16" evidence="2"/>
<dbReference type="GO" id="GO:0006596">
    <property type="term" value="P:polyamine biosynthetic process"/>
    <property type="evidence" value="ECO:0007669"/>
    <property type="project" value="UniProtKB-KW"/>
</dbReference>